<dbReference type="AlphaFoldDB" id="A0A382URA3"/>
<dbReference type="PANTHER" id="PTHR12318:SF0">
    <property type="entry name" value="ACYL-COENZYME A DIPHOSPHATASE NUDT19"/>
    <property type="match status" value="1"/>
</dbReference>
<feature type="non-terminal residue" evidence="7">
    <location>
        <position position="1"/>
    </location>
</feature>
<keyword evidence="4" id="KW-0378">Hydrolase</keyword>
<dbReference type="PANTHER" id="PTHR12318">
    <property type="entry name" value="TESTOSTERONE-REGULATED PROTEIN RP2"/>
    <property type="match status" value="1"/>
</dbReference>
<evidence type="ECO:0000256" key="1">
    <source>
        <dbReference type="ARBA" id="ARBA00001936"/>
    </source>
</evidence>
<name>A0A382URA3_9ZZZZ</name>
<dbReference type="InterPro" id="IPR039121">
    <property type="entry name" value="NUDT19"/>
</dbReference>
<comment type="cofactor">
    <cofactor evidence="2">
        <name>Mg(2+)</name>
        <dbReference type="ChEBI" id="CHEBI:18420"/>
    </cofactor>
</comment>
<evidence type="ECO:0000256" key="6">
    <source>
        <dbReference type="ARBA" id="ARBA00023211"/>
    </source>
</evidence>
<evidence type="ECO:0008006" key="8">
    <source>
        <dbReference type="Google" id="ProtNLM"/>
    </source>
</evidence>
<evidence type="ECO:0000313" key="7">
    <source>
        <dbReference type="EMBL" id="SVD36228.1"/>
    </source>
</evidence>
<reference evidence="7" key="1">
    <citation type="submission" date="2018-05" db="EMBL/GenBank/DDBJ databases">
        <authorList>
            <person name="Lanie J.A."/>
            <person name="Ng W.-L."/>
            <person name="Kazmierczak K.M."/>
            <person name="Andrzejewski T.M."/>
            <person name="Davidsen T.M."/>
            <person name="Wayne K.J."/>
            <person name="Tettelin H."/>
            <person name="Glass J.I."/>
            <person name="Rusch D."/>
            <person name="Podicherti R."/>
            <person name="Tsui H.-C.T."/>
            <person name="Winkler M.E."/>
        </authorList>
    </citation>
    <scope>NUCLEOTIDE SEQUENCE</scope>
</reference>
<gene>
    <name evidence="7" type="ORF">METZ01_LOCUS389082</name>
</gene>
<protein>
    <recommendedName>
        <fullName evidence="8">Nudix hydrolase domain-containing protein</fullName>
    </recommendedName>
</protein>
<keyword evidence="5" id="KW-0460">Magnesium</keyword>
<dbReference type="GO" id="GO:0046872">
    <property type="term" value="F:metal ion binding"/>
    <property type="evidence" value="ECO:0007669"/>
    <property type="project" value="UniProtKB-KW"/>
</dbReference>
<proteinExistence type="predicted"/>
<keyword evidence="3" id="KW-0479">Metal-binding</keyword>
<comment type="cofactor">
    <cofactor evidence="1">
        <name>Mn(2+)</name>
        <dbReference type="ChEBI" id="CHEBI:29035"/>
    </cofactor>
</comment>
<evidence type="ECO:0000256" key="2">
    <source>
        <dbReference type="ARBA" id="ARBA00001946"/>
    </source>
</evidence>
<keyword evidence="6" id="KW-0464">Manganese</keyword>
<dbReference type="Gene3D" id="3.90.79.10">
    <property type="entry name" value="Nucleoside Triphosphate Pyrophosphohydrolase"/>
    <property type="match status" value="1"/>
</dbReference>
<evidence type="ECO:0000256" key="3">
    <source>
        <dbReference type="ARBA" id="ARBA00022723"/>
    </source>
</evidence>
<accession>A0A382URA3</accession>
<sequence length="175" mass="19587">GMLINRERCLSIGTAYREPIRRGKLNMKDLASNEHLTLACDLLVPFAHWITPSISPKRYDTWFYLAKAPEGQLGSHDNSETVASLWINPDQALAGAKNKIYNIVFATRMNLRKLGKSDNAKLAMNMAQANKVITVEPEVINENNNITFRIPWEAGYDMEQETETVGPAVAFYASG</sequence>
<dbReference type="EMBL" id="UINC01145850">
    <property type="protein sequence ID" value="SVD36228.1"/>
    <property type="molecule type" value="Genomic_DNA"/>
</dbReference>
<evidence type="ECO:0000256" key="4">
    <source>
        <dbReference type="ARBA" id="ARBA00022801"/>
    </source>
</evidence>
<dbReference type="GO" id="GO:0016818">
    <property type="term" value="F:hydrolase activity, acting on acid anhydrides, in phosphorus-containing anhydrides"/>
    <property type="evidence" value="ECO:0007669"/>
    <property type="project" value="InterPro"/>
</dbReference>
<evidence type="ECO:0000256" key="5">
    <source>
        <dbReference type="ARBA" id="ARBA00022842"/>
    </source>
</evidence>
<organism evidence="7">
    <name type="scientific">marine metagenome</name>
    <dbReference type="NCBI Taxonomy" id="408172"/>
    <lineage>
        <taxon>unclassified sequences</taxon>
        <taxon>metagenomes</taxon>
        <taxon>ecological metagenomes</taxon>
    </lineage>
</organism>